<dbReference type="Pfam" id="PF00749">
    <property type="entry name" value="tRNA-synt_1c"/>
    <property type="match status" value="1"/>
</dbReference>
<keyword evidence="3 8" id="KW-0436">Ligase</keyword>
<keyword evidence="6 8" id="KW-0648">Protein biosynthesis</keyword>
<comment type="subunit">
    <text evidence="8">Monomer.</text>
</comment>
<proteinExistence type="inferred from homology"/>
<dbReference type="PANTHER" id="PTHR43311">
    <property type="entry name" value="GLUTAMATE--TRNA LIGASE"/>
    <property type="match status" value="1"/>
</dbReference>
<dbReference type="GO" id="GO:0008270">
    <property type="term" value="F:zinc ion binding"/>
    <property type="evidence" value="ECO:0007669"/>
    <property type="project" value="InterPro"/>
</dbReference>
<dbReference type="AlphaFoldDB" id="E1IBY9"/>
<dbReference type="GO" id="GO:0005524">
    <property type="term" value="F:ATP binding"/>
    <property type="evidence" value="ECO:0007669"/>
    <property type="project" value="UniProtKB-UniRule"/>
</dbReference>
<feature type="binding site" evidence="8">
    <location>
        <position position="266"/>
    </location>
    <ligand>
        <name>ATP</name>
        <dbReference type="ChEBI" id="CHEBI:30616"/>
    </ligand>
</feature>
<dbReference type="FunFam" id="3.40.50.620:FF:000127">
    <property type="entry name" value="Glutamate--tRNA ligase"/>
    <property type="match status" value="1"/>
</dbReference>
<feature type="short sequence motif" description="'HIGH' region" evidence="8">
    <location>
        <begin position="14"/>
        <end position="24"/>
    </location>
</feature>
<dbReference type="SUPFAM" id="SSF52374">
    <property type="entry name" value="Nucleotidylyl transferase"/>
    <property type="match status" value="1"/>
</dbReference>
<keyword evidence="12" id="KW-1185">Reference proteome</keyword>
<dbReference type="PRINTS" id="PR00987">
    <property type="entry name" value="TRNASYNTHGLU"/>
</dbReference>
<dbReference type="SUPFAM" id="SSF48163">
    <property type="entry name" value="An anticodon-binding domain of class I aminoacyl-tRNA synthetases"/>
    <property type="match status" value="1"/>
</dbReference>
<evidence type="ECO:0000256" key="3">
    <source>
        <dbReference type="ARBA" id="ARBA00022598"/>
    </source>
</evidence>
<dbReference type="STRING" id="765420.OSCT_0840"/>
<evidence type="ECO:0000313" key="12">
    <source>
        <dbReference type="Proteomes" id="UP000054010"/>
    </source>
</evidence>
<keyword evidence="5 8" id="KW-0067">ATP-binding</keyword>
<dbReference type="InterPro" id="IPR008925">
    <property type="entry name" value="aa_tRNA-synth_I_cd-bd_sf"/>
</dbReference>
<dbReference type="InterPro" id="IPR020058">
    <property type="entry name" value="Glu/Gln-tRNA-synth_Ib_cat-dom"/>
</dbReference>
<reference evidence="11 12" key="1">
    <citation type="journal article" date="2011" name="J. Bacteriol.">
        <title>Draft genome sequence of the anoxygenic filamentous phototrophic bacterium Oscillochloris trichoides subsp. DG-6.</title>
        <authorList>
            <person name="Kuznetsov B.B."/>
            <person name="Ivanovsky R.N."/>
            <person name="Keppen O.I."/>
            <person name="Sukhacheva M.V."/>
            <person name="Bumazhkin B.K."/>
            <person name="Patutina E.O."/>
            <person name="Beletsky A.V."/>
            <person name="Mardanov A.V."/>
            <person name="Baslerov R.V."/>
            <person name="Panteleeva A.N."/>
            <person name="Kolganova T.V."/>
            <person name="Ravin N.V."/>
            <person name="Skryabin K.G."/>
        </authorList>
    </citation>
    <scope>NUCLEOTIDE SEQUENCE [LARGE SCALE GENOMIC DNA]</scope>
    <source>
        <strain evidence="11 12">DG-6</strain>
    </source>
</reference>
<dbReference type="eggNOG" id="COG0008">
    <property type="taxonomic scope" value="Bacteria"/>
</dbReference>
<dbReference type="InterPro" id="IPR020751">
    <property type="entry name" value="aa-tRNA-synth_I_codon-bd_sub2"/>
</dbReference>
<dbReference type="HOGENOM" id="CLU_015768_6_3_0"/>
<feature type="short sequence motif" description="'KMSKS' region" evidence="8">
    <location>
        <begin position="263"/>
        <end position="267"/>
    </location>
</feature>
<dbReference type="InterPro" id="IPR049940">
    <property type="entry name" value="GluQ/Sye"/>
</dbReference>
<dbReference type="InterPro" id="IPR020752">
    <property type="entry name" value="Glu-tRNA-synth_I_codon-bd_sub1"/>
</dbReference>
<dbReference type="HAMAP" id="MF_00022">
    <property type="entry name" value="Glu_tRNA_synth_type1"/>
    <property type="match status" value="1"/>
</dbReference>
<dbReference type="Gene3D" id="1.10.8.70">
    <property type="entry name" value="Glutamate-tRNA synthetase, class I, anticodon-binding domain 1"/>
    <property type="match status" value="1"/>
</dbReference>
<dbReference type="OrthoDB" id="9807503at2"/>
<evidence type="ECO:0000259" key="10">
    <source>
        <dbReference type="Pfam" id="PF19269"/>
    </source>
</evidence>
<comment type="caution">
    <text evidence="8">Lacks conserved residue(s) required for the propagation of feature annotation.</text>
</comment>
<dbReference type="CDD" id="cd00808">
    <property type="entry name" value="GluRS_core"/>
    <property type="match status" value="1"/>
</dbReference>
<evidence type="ECO:0000256" key="1">
    <source>
        <dbReference type="ARBA" id="ARBA00007894"/>
    </source>
</evidence>
<dbReference type="PANTHER" id="PTHR43311:SF2">
    <property type="entry name" value="GLUTAMATE--TRNA LIGASE, MITOCHONDRIAL-RELATED"/>
    <property type="match status" value="1"/>
</dbReference>
<dbReference type="Proteomes" id="UP000054010">
    <property type="component" value="Unassembled WGS sequence"/>
</dbReference>
<feature type="domain" description="Aminoacyl-tRNA synthetase class I anticodon-binding" evidence="10">
    <location>
        <begin position="346"/>
        <end position="494"/>
    </location>
</feature>
<dbReference type="InterPro" id="IPR033910">
    <property type="entry name" value="GluRS_core"/>
</dbReference>
<dbReference type="NCBIfam" id="TIGR00464">
    <property type="entry name" value="gltX_bact"/>
    <property type="match status" value="1"/>
</dbReference>
<evidence type="ECO:0000256" key="7">
    <source>
        <dbReference type="ARBA" id="ARBA00023146"/>
    </source>
</evidence>
<evidence type="ECO:0000256" key="6">
    <source>
        <dbReference type="ARBA" id="ARBA00022917"/>
    </source>
</evidence>
<accession>E1IBY9</accession>
<comment type="caution">
    <text evidence="11">The sequence shown here is derived from an EMBL/GenBank/DDBJ whole genome shotgun (WGS) entry which is preliminary data.</text>
</comment>
<dbReference type="Gene3D" id="1.10.10.350">
    <property type="match status" value="1"/>
</dbReference>
<keyword evidence="4 8" id="KW-0547">Nucleotide-binding</keyword>
<evidence type="ECO:0000259" key="9">
    <source>
        <dbReference type="Pfam" id="PF00749"/>
    </source>
</evidence>
<sequence>MAEITGPVRVRFAPSPTGYLHIGGVRTALFNWLFAHHYGGQFILRLEDTDEKRFVQGAADDIMASLRWVGVDWDEGPDIGGPHAPYVQSQRKDLGIYQHHAEQLVASGHAYKCFVNAEEEEAMRAAWAAKGERPERFRFRGPERDWTPEQVAAAEASGRPYTIRLKVPLDGATSFSDLIRGGDRITINHADLYDLVLLKTSGMPTYHLAHLVDDHLMGITHVIRGEEWVPSAPYHILLYQAFGWELPIFAHVPNIMRQDGKGKLSKRKDDVSTNRFWERGYLPEAMFNYLALQGWSYDDKTEIMSRDEIVERFTIDRVLASPARWNPDKLKDMNGIYIRSMSAAEIADRIVPYLVQAGMISDPARPEDLSYVLQLVPLIHERLEELQQAPELLAFFFQAVPSYDPKLLIQKQMDAARTLDMLRAVHASFNTIETWTTAALEAELRTLVERFSVKPGQLFGAIRVAVSGRTVAPPLFDTLAVLGRERCMARVADAAAALE</sequence>
<dbReference type="InterPro" id="IPR004527">
    <property type="entry name" value="Glu-tRNA-ligase_bac/mito"/>
</dbReference>
<protein>
    <recommendedName>
        <fullName evidence="8">Glutamate--tRNA ligase</fullName>
        <ecNumber evidence="8">6.1.1.17</ecNumber>
    </recommendedName>
    <alternativeName>
        <fullName evidence="8">Glutamyl-tRNA synthetase</fullName>
        <shortName evidence="8">GluRS</shortName>
    </alternativeName>
</protein>
<dbReference type="InterPro" id="IPR045462">
    <property type="entry name" value="aa-tRNA-synth_I_cd-bd"/>
</dbReference>
<evidence type="ECO:0000256" key="8">
    <source>
        <dbReference type="HAMAP-Rule" id="MF_00022"/>
    </source>
</evidence>
<dbReference type="InterPro" id="IPR000924">
    <property type="entry name" value="Glu/Gln-tRNA-synth"/>
</dbReference>
<name>E1IBY9_9CHLR</name>
<comment type="catalytic activity">
    <reaction evidence="8">
        <text>tRNA(Glu) + L-glutamate + ATP = L-glutamyl-tRNA(Glu) + AMP + diphosphate</text>
        <dbReference type="Rhea" id="RHEA:23540"/>
        <dbReference type="Rhea" id="RHEA-COMP:9663"/>
        <dbReference type="Rhea" id="RHEA-COMP:9680"/>
        <dbReference type="ChEBI" id="CHEBI:29985"/>
        <dbReference type="ChEBI" id="CHEBI:30616"/>
        <dbReference type="ChEBI" id="CHEBI:33019"/>
        <dbReference type="ChEBI" id="CHEBI:78442"/>
        <dbReference type="ChEBI" id="CHEBI:78520"/>
        <dbReference type="ChEBI" id="CHEBI:456215"/>
        <dbReference type="EC" id="6.1.1.17"/>
    </reaction>
</comment>
<evidence type="ECO:0000256" key="2">
    <source>
        <dbReference type="ARBA" id="ARBA00022490"/>
    </source>
</evidence>
<dbReference type="EMBL" id="ADVR01000017">
    <property type="protein sequence ID" value="EFO81317.1"/>
    <property type="molecule type" value="Genomic_DNA"/>
</dbReference>
<comment type="subcellular location">
    <subcellularLocation>
        <location evidence="8">Cytoplasm</location>
    </subcellularLocation>
</comment>
<keyword evidence="7 8" id="KW-0030">Aminoacyl-tRNA synthetase</keyword>
<dbReference type="GO" id="GO:0004818">
    <property type="term" value="F:glutamate-tRNA ligase activity"/>
    <property type="evidence" value="ECO:0007669"/>
    <property type="project" value="UniProtKB-UniRule"/>
</dbReference>
<dbReference type="Gene3D" id="3.40.50.620">
    <property type="entry name" value="HUPs"/>
    <property type="match status" value="1"/>
</dbReference>
<evidence type="ECO:0000256" key="4">
    <source>
        <dbReference type="ARBA" id="ARBA00022741"/>
    </source>
</evidence>
<feature type="domain" description="Glutamyl/glutaminyl-tRNA synthetase class Ib catalytic" evidence="9">
    <location>
        <begin position="8"/>
        <end position="331"/>
    </location>
</feature>
<dbReference type="GO" id="GO:0005829">
    <property type="term" value="C:cytosol"/>
    <property type="evidence" value="ECO:0007669"/>
    <property type="project" value="TreeGrafter"/>
</dbReference>
<evidence type="ECO:0000313" key="11">
    <source>
        <dbReference type="EMBL" id="EFO81317.1"/>
    </source>
</evidence>
<dbReference type="GO" id="GO:0000049">
    <property type="term" value="F:tRNA binding"/>
    <property type="evidence" value="ECO:0007669"/>
    <property type="project" value="InterPro"/>
</dbReference>
<comment type="function">
    <text evidence="8">Catalyzes the attachment of glutamate to tRNA(Glu) in a two-step reaction: glutamate is first activated by ATP to form Glu-AMP and then transferred to the acceptor end of tRNA(Glu).</text>
</comment>
<dbReference type="GO" id="GO:0006424">
    <property type="term" value="P:glutamyl-tRNA aminoacylation"/>
    <property type="evidence" value="ECO:0007669"/>
    <property type="project" value="UniProtKB-UniRule"/>
</dbReference>
<dbReference type="Pfam" id="PF19269">
    <property type="entry name" value="Anticodon_2"/>
    <property type="match status" value="1"/>
</dbReference>
<gene>
    <name evidence="8" type="primary">gltX</name>
    <name evidence="11" type="ORF">OSCT_0840</name>
</gene>
<dbReference type="PROSITE" id="PS00178">
    <property type="entry name" value="AA_TRNA_LIGASE_I"/>
    <property type="match status" value="1"/>
</dbReference>
<dbReference type="InterPro" id="IPR014729">
    <property type="entry name" value="Rossmann-like_a/b/a_fold"/>
</dbReference>
<organism evidence="11 12">
    <name type="scientific">Oscillochloris trichoides DG-6</name>
    <dbReference type="NCBI Taxonomy" id="765420"/>
    <lineage>
        <taxon>Bacteria</taxon>
        <taxon>Bacillati</taxon>
        <taxon>Chloroflexota</taxon>
        <taxon>Chloroflexia</taxon>
        <taxon>Chloroflexales</taxon>
        <taxon>Chloroflexineae</taxon>
        <taxon>Oscillochloridaceae</taxon>
        <taxon>Oscillochloris</taxon>
    </lineage>
</organism>
<dbReference type="EC" id="6.1.1.17" evidence="8"/>
<keyword evidence="2 8" id="KW-0963">Cytoplasm</keyword>
<evidence type="ECO:0000256" key="5">
    <source>
        <dbReference type="ARBA" id="ARBA00022840"/>
    </source>
</evidence>
<dbReference type="InterPro" id="IPR001412">
    <property type="entry name" value="aa-tRNA-synth_I_CS"/>
</dbReference>
<comment type="similarity">
    <text evidence="1 8">Belongs to the class-I aminoacyl-tRNA synthetase family. Glutamate--tRNA ligase type 1 subfamily.</text>
</comment>